<accession>A0ABW5UGL9</accession>
<feature type="domain" description="HTH marR-type" evidence="1">
    <location>
        <begin position="61"/>
        <end position="194"/>
    </location>
</feature>
<evidence type="ECO:0000313" key="3">
    <source>
        <dbReference type="Proteomes" id="UP001597418"/>
    </source>
</evidence>
<sequence>MKYSLLQDIIHLVSEFEYVSESNSNYTTDVAGFRKWIVDQEKPPVSKAARWTGIEKGRSPESAISTLLVHLGRYAKNYSRSVMFNTKLSTQEEYIYLINLKAFGAMTKMALIKKNIHDKPGGMQIITRLIRNGWVVQQDSTTDRRSKTISITDLGLQLLEKQMTKIRTATEIVSADLLPEEKLELIRLLQKLEAFHHPIYLGNTPAELLLDQAYQQLQATTIKR</sequence>
<dbReference type="PRINTS" id="PR00598">
    <property type="entry name" value="HTHMARR"/>
</dbReference>
<dbReference type="InterPro" id="IPR000835">
    <property type="entry name" value="HTH_MarR-typ"/>
</dbReference>
<proteinExistence type="predicted"/>
<dbReference type="InterPro" id="IPR039422">
    <property type="entry name" value="MarR/SlyA-like"/>
</dbReference>
<dbReference type="InterPro" id="IPR036390">
    <property type="entry name" value="WH_DNA-bd_sf"/>
</dbReference>
<evidence type="ECO:0000313" key="2">
    <source>
        <dbReference type="EMBL" id="MFD2744450.1"/>
    </source>
</evidence>
<comment type="caution">
    <text evidence="2">The sequence shown here is derived from an EMBL/GenBank/DDBJ whole genome shotgun (WGS) entry which is preliminary data.</text>
</comment>
<dbReference type="EMBL" id="JBHUMB010000014">
    <property type="protein sequence ID" value="MFD2744450.1"/>
    <property type="molecule type" value="Genomic_DNA"/>
</dbReference>
<dbReference type="InterPro" id="IPR036388">
    <property type="entry name" value="WH-like_DNA-bd_sf"/>
</dbReference>
<reference evidence="3" key="1">
    <citation type="journal article" date="2019" name="Int. J. Syst. Evol. Microbiol.">
        <title>The Global Catalogue of Microorganisms (GCM) 10K type strain sequencing project: providing services to taxonomists for standard genome sequencing and annotation.</title>
        <authorList>
            <consortium name="The Broad Institute Genomics Platform"/>
            <consortium name="The Broad Institute Genome Sequencing Center for Infectious Disease"/>
            <person name="Wu L."/>
            <person name="Ma J."/>
        </authorList>
    </citation>
    <scope>NUCLEOTIDE SEQUENCE [LARGE SCALE GENOMIC DNA]</scope>
    <source>
        <strain evidence="3">KCTC 42247</strain>
    </source>
</reference>
<name>A0ABW5UGL9_9SPHI</name>
<dbReference type="Gene3D" id="1.10.10.10">
    <property type="entry name" value="Winged helix-like DNA-binding domain superfamily/Winged helix DNA-binding domain"/>
    <property type="match status" value="1"/>
</dbReference>
<dbReference type="SMART" id="SM00347">
    <property type="entry name" value="HTH_MARR"/>
    <property type="match status" value="1"/>
</dbReference>
<evidence type="ECO:0000259" key="1">
    <source>
        <dbReference type="PROSITE" id="PS50995"/>
    </source>
</evidence>
<dbReference type="PANTHER" id="PTHR33164:SF43">
    <property type="entry name" value="HTH-TYPE TRANSCRIPTIONAL REPRESSOR YETL"/>
    <property type="match status" value="1"/>
</dbReference>
<protein>
    <submittedName>
        <fullName evidence="2">MarR family winged helix-turn-helix transcriptional regulator</fullName>
    </submittedName>
</protein>
<gene>
    <name evidence="2" type="ORF">ACFSQ6_13710</name>
</gene>
<dbReference type="PROSITE" id="PS50995">
    <property type="entry name" value="HTH_MARR_2"/>
    <property type="match status" value="1"/>
</dbReference>
<dbReference type="RefSeq" id="WP_066752707.1">
    <property type="nucleotide sequence ID" value="NZ_JBHUMB010000014.1"/>
</dbReference>
<dbReference type="Proteomes" id="UP001597418">
    <property type="component" value="Unassembled WGS sequence"/>
</dbReference>
<keyword evidence="3" id="KW-1185">Reference proteome</keyword>
<organism evidence="2 3">
    <name type="scientific">Sphingobacterium populi</name>
    <dbReference type="NCBI Taxonomy" id="1812824"/>
    <lineage>
        <taxon>Bacteria</taxon>
        <taxon>Pseudomonadati</taxon>
        <taxon>Bacteroidota</taxon>
        <taxon>Sphingobacteriia</taxon>
        <taxon>Sphingobacteriales</taxon>
        <taxon>Sphingobacteriaceae</taxon>
        <taxon>Sphingobacterium</taxon>
    </lineage>
</organism>
<dbReference type="PANTHER" id="PTHR33164">
    <property type="entry name" value="TRANSCRIPTIONAL REGULATOR, MARR FAMILY"/>
    <property type="match status" value="1"/>
</dbReference>
<dbReference type="SUPFAM" id="SSF46785">
    <property type="entry name" value="Winged helix' DNA-binding domain"/>
    <property type="match status" value="1"/>
</dbReference>